<dbReference type="InterPro" id="IPR025277">
    <property type="entry name" value="Apiosidase-like_cat_dom"/>
</dbReference>
<dbReference type="Pfam" id="PF12904">
    <property type="entry name" value="Collagen_bind_2"/>
    <property type="match status" value="1"/>
</dbReference>
<evidence type="ECO:0000259" key="2">
    <source>
        <dbReference type="Pfam" id="PF13204"/>
    </source>
</evidence>
<dbReference type="InterPro" id="IPR017853">
    <property type="entry name" value="GH"/>
</dbReference>
<dbReference type="STRING" id="1562970.ING2E5B_1868"/>
<dbReference type="Gene3D" id="3.20.20.80">
    <property type="entry name" value="Glycosidases"/>
    <property type="match status" value="1"/>
</dbReference>
<protein>
    <recommendedName>
        <fullName evidence="5">DUF4038 domain-containing protein</fullName>
    </recommendedName>
</protein>
<dbReference type="HOGENOM" id="CLU_023504_0_0_10"/>
<dbReference type="PANTHER" id="PTHR37836">
    <property type="entry name" value="LMO1036 PROTEIN"/>
    <property type="match status" value="1"/>
</dbReference>
<dbReference type="Pfam" id="PF13204">
    <property type="entry name" value="Apiosidase"/>
    <property type="match status" value="1"/>
</dbReference>
<evidence type="ECO:0000259" key="1">
    <source>
        <dbReference type="Pfam" id="PF12904"/>
    </source>
</evidence>
<dbReference type="PANTHER" id="PTHR37836:SF3">
    <property type="entry name" value="ENDOGLUCANASE"/>
    <property type="match status" value="1"/>
</dbReference>
<feature type="domain" description="Apiosidase-like catalytic" evidence="2">
    <location>
        <begin position="33"/>
        <end position="378"/>
    </location>
</feature>
<accession>A0A098C2F4</accession>
<name>A0A098C2F4_9BACT</name>
<evidence type="ECO:0000313" key="4">
    <source>
        <dbReference type="Proteomes" id="UP000032417"/>
    </source>
</evidence>
<evidence type="ECO:0008006" key="5">
    <source>
        <dbReference type="Google" id="ProtNLM"/>
    </source>
</evidence>
<evidence type="ECO:0000313" key="3">
    <source>
        <dbReference type="EMBL" id="CEA16606.1"/>
    </source>
</evidence>
<dbReference type="EMBL" id="LN515532">
    <property type="protein sequence ID" value="CEA16606.1"/>
    <property type="molecule type" value="Genomic_DNA"/>
</dbReference>
<dbReference type="KEGG" id="pbt:ING2E5B_1868"/>
<gene>
    <name evidence="3" type="ORF">ING2E5B_1868</name>
</gene>
<dbReference type="InterPro" id="IPR024749">
    <property type="entry name" value="Collagen-bd_put"/>
</dbReference>
<proteinExistence type="predicted"/>
<feature type="domain" description="Putative collagen-binding" evidence="1">
    <location>
        <begin position="386"/>
        <end position="476"/>
    </location>
</feature>
<sequence length="476" mass="55199">MKKNFSPSGLLMLVFIVTTTFSLKGQIGVDTTKSYLINKNDGKPFFWLADTGWELFHRLTREEAIQYLDKREEQQFNVIMAVALSELNGLRQPNMYGDIPFKDMETLEWAVTPGESPDNSFEYDYWDHVDFVINEAANRNIYIGLLPTWGDKVAYNWGEGPMVFNNNPDKAYNYAKKLAERYKNQWNIIWILGGDRPAVYEREGKQHDDRPVWRSMAKAIEDTYGKDIFITYHPGWPETSAFLPDEDWLDMHALQSGHGSRTVKAWETIVNDLNRVPKRPVIDLEPCYEDHPVNVWDGKWTRSERGYFDDYDVRARIYRGVFAGGAGATYGHHQIWQFLDTTRNAPVWVGDTIIGWQNALNAKAANHIHHIKDLMLSRSDFRRVMDNTMIVSEKGTDYNDQIIATRAISGSYALVYIPQPKPIEIDLRYLINFPKKVSWFNPVTGQYLKVGEEHNSDVYTFTPPNTEQRDWVLVIE</sequence>
<reference evidence="3 4" key="1">
    <citation type="submission" date="2014-08" db="EMBL/GenBank/DDBJ databases">
        <authorList>
            <person name="Wibberg D."/>
        </authorList>
    </citation>
    <scope>NUCLEOTIDE SEQUENCE [LARGE SCALE GENOMIC DNA]</scope>
    <source>
        <strain evidence="4">ING2-E5B</strain>
    </source>
</reference>
<dbReference type="PATRIC" id="fig|1562970.3.peg.1849"/>
<dbReference type="SUPFAM" id="SSF51445">
    <property type="entry name" value="(Trans)glycosidases"/>
    <property type="match status" value="1"/>
</dbReference>
<organism evidence="3 4">
    <name type="scientific">Fermentimonas caenicola</name>
    <dbReference type="NCBI Taxonomy" id="1562970"/>
    <lineage>
        <taxon>Bacteria</taxon>
        <taxon>Pseudomonadati</taxon>
        <taxon>Bacteroidota</taxon>
        <taxon>Bacteroidia</taxon>
        <taxon>Bacteroidales</taxon>
        <taxon>Dysgonomonadaceae</taxon>
        <taxon>Fermentimonas</taxon>
    </lineage>
</organism>
<dbReference type="AlphaFoldDB" id="A0A098C2F4"/>
<dbReference type="Proteomes" id="UP000032417">
    <property type="component" value="Chromosome 1"/>
</dbReference>
<keyword evidence="4" id="KW-1185">Reference proteome</keyword>